<organism evidence="3 4">
    <name type="scientific">Acetobacter ascendens</name>
    <dbReference type="NCBI Taxonomy" id="481146"/>
    <lineage>
        <taxon>Bacteria</taxon>
        <taxon>Pseudomonadati</taxon>
        <taxon>Pseudomonadota</taxon>
        <taxon>Alphaproteobacteria</taxon>
        <taxon>Acetobacterales</taxon>
        <taxon>Acetobacteraceae</taxon>
        <taxon>Acetobacter</taxon>
    </lineage>
</organism>
<evidence type="ECO:0000313" key="3">
    <source>
        <dbReference type="EMBL" id="AOW47668.1"/>
    </source>
</evidence>
<sequence>MVKPSILQGTWACVLCAGCSSRTAPANKLLAPDATGQPMLVQTLMNILNSKAETVLALLPPEQPKLETVIRAYFPHALKTERLQLQTVLNAHVGLSVSLHAGVRAAQAGKAQSLLMCLGDMPLVSTPLLNTLMETQHNHTTAATAPLRNGKAGNPVAWNASQFSKLLQIKGDQGGRAILRNLGADIRLIPANSDELVDFDTPERLEIYRQMTFSDG</sequence>
<feature type="domain" description="MobA-like NTP transferase" evidence="2">
    <location>
        <begin position="12"/>
        <end position="182"/>
    </location>
</feature>
<reference evidence="4" key="1">
    <citation type="submission" date="2016-04" db="EMBL/GenBank/DDBJ databases">
        <authorList>
            <person name="Jeon C.O."/>
            <person name="Cho G.Y."/>
            <person name="Jeong H.I."/>
            <person name="Kim K.H."/>
        </authorList>
    </citation>
    <scope>NUCLEOTIDE SEQUENCE [LARGE SCALE GENOMIC DNA]</scope>
    <source>
        <strain evidence="4">LMG 1590</strain>
    </source>
</reference>
<dbReference type="EMBL" id="CP015164">
    <property type="protein sequence ID" value="AOW47668.1"/>
    <property type="molecule type" value="Genomic_DNA"/>
</dbReference>
<keyword evidence="1" id="KW-0460">Magnesium</keyword>
<evidence type="ECO:0000313" key="4">
    <source>
        <dbReference type="Proteomes" id="UP000175973"/>
    </source>
</evidence>
<evidence type="ECO:0000256" key="1">
    <source>
        <dbReference type="ARBA" id="ARBA00022842"/>
    </source>
</evidence>
<proteinExistence type="predicted"/>
<dbReference type="InterPro" id="IPR029044">
    <property type="entry name" value="Nucleotide-diphossugar_trans"/>
</dbReference>
<dbReference type="SUPFAM" id="SSF53448">
    <property type="entry name" value="Nucleotide-diphospho-sugar transferases"/>
    <property type="match status" value="1"/>
</dbReference>
<dbReference type="PANTHER" id="PTHR43777">
    <property type="entry name" value="MOLYBDENUM COFACTOR CYTIDYLYLTRANSFERASE"/>
    <property type="match status" value="1"/>
</dbReference>
<protein>
    <submittedName>
        <fullName evidence="3">Molybdopterin biosynthesis protein</fullName>
    </submittedName>
</protein>
<evidence type="ECO:0000259" key="2">
    <source>
        <dbReference type="Pfam" id="PF12804"/>
    </source>
</evidence>
<dbReference type="AlphaFoldDB" id="A0A1D8QZF0"/>
<gene>
    <name evidence="3" type="ORF">A4S02_13750</name>
</gene>
<keyword evidence="4" id="KW-1185">Reference proteome</keyword>
<dbReference type="Pfam" id="PF12804">
    <property type="entry name" value="NTP_transf_3"/>
    <property type="match status" value="1"/>
</dbReference>
<accession>A0A1D8QZF0</accession>
<dbReference type="GO" id="GO:0016779">
    <property type="term" value="F:nucleotidyltransferase activity"/>
    <property type="evidence" value="ECO:0007669"/>
    <property type="project" value="UniProtKB-ARBA"/>
</dbReference>
<dbReference type="PANTHER" id="PTHR43777:SF1">
    <property type="entry name" value="MOLYBDENUM COFACTOR CYTIDYLYLTRANSFERASE"/>
    <property type="match status" value="1"/>
</dbReference>
<dbReference type="RefSeq" id="WP_070324102.1">
    <property type="nucleotide sequence ID" value="NZ_CP015164.1"/>
</dbReference>
<dbReference type="Proteomes" id="UP000175973">
    <property type="component" value="Chromosome"/>
</dbReference>
<dbReference type="Gene3D" id="3.90.550.10">
    <property type="entry name" value="Spore Coat Polysaccharide Biosynthesis Protein SpsA, Chain A"/>
    <property type="match status" value="1"/>
</dbReference>
<name>A0A1D8QZF0_9PROT</name>
<dbReference type="InterPro" id="IPR025877">
    <property type="entry name" value="MobA-like_NTP_Trfase"/>
</dbReference>
<dbReference type="KEGG" id="aasc:A4S02_13750"/>
<dbReference type="CDD" id="cd04182">
    <property type="entry name" value="GT_2_like_f"/>
    <property type="match status" value="1"/>
</dbReference>